<protein>
    <recommendedName>
        <fullName evidence="3">Endonuclease-reverse transcriptase</fullName>
    </recommendedName>
</protein>
<dbReference type="PANTHER" id="PTHR47027:SF20">
    <property type="entry name" value="REVERSE TRANSCRIPTASE-LIKE PROTEIN WITH RNA-DIRECTED DNA POLYMERASE DOMAIN"/>
    <property type="match status" value="1"/>
</dbReference>
<evidence type="ECO:0000313" key="2">
    <source>
        <dbReference type="Proteomes" id="UP001314205"/>
    </source>
</evidence>
<organism evidence="1 2">
    <name type="scientific">Parnassius mnemosyne</name>
    <name type="common">clouded apollo</name>
    <dbReference type="NCBI Taxonomy" id="213953"/>
    <lineage>
        <taxon>Eukaryota</taxon>
        <taxon>Metazoa</taxon>
        <taxon>Ecdysozoa</taxon>
        <taxon>Arthropoda</taxon>
        <taxon>Hexapoda</taxon>
        <taxon>Insecta</taxon>
        <taxon>Pterygota</taxon>
        <taxon>Neoptera</taxon>
        <taxon>Endopterygota</taxon>
        <taxon>Lepidoptera</taxon>
        <taxon>Glossata</taxon>
        <taxon>Ditrysia</taxon>
        <taxon>Papilionoidea</taxon>
        <taxon>Papilionidae</taxon>
        <taxon>Parnassiinae</taxon>
        <taxon>Parnassini</taxon>
        <taxon>Parnassius</taxon>
        <taxon>Driopa</taxon>
    </lineage>
</organism>
<reference evidence="1 2" key="1">
    <citation type="submission" date="2023-11" db="EMBL/GenBank/DDBJ databases">
        <authorList>
            <person name="Hedman E."/>
            <person name="Englund M."/>
            <person name="Stromberg M."/>
            <person name="Nyberg Akerstrom W."/>
            <person name="Nylinder S."/>
            <person name="Jareborg N."/>
            <person name="Kallberg Y."/>
            <person name="Kronander E."/>
        </authorList>
    </citation>
    <scope>NUCLEOTIDE SEQUENCE [LARGE SCALE GENOMIC DNA]</scope>
</reference>
<dbReference type="Proteomes" id="UP001314205">
    <property type="component" value="Unassembled WGS sequence"/>
</dbReference>
<name>A0AAV1L9X4_9NEOP</name>
<keyword evidence="2" id="KW-1185">Reference proteome</keyword>
<proteinExistence type="predicted"/>
<dbReference type="PANTHER" id="PTHR47027">
    <property type="entry name" value="REVERSE TRANSCRIPTASE DOMAIN-CONTAINING PROTEIN"/>
    <property type="match status" value="1"/>
</dbReference>
<comment type="caution">
    <text evidence="1">The sequence shown here is derived from an EMBL/GenBank/DDBJ whole genome shotgun (WGS) entry which is preliminary data.</text>
</comment>
<evidence type="ECO:0008006" key="3">
    <source>
        <dbReference type="Google" id="ProtNLM"/>
    </source>
</evidence>
<dbReference type="AlphaFoldDB" id="A0AAV1L9X4"/>
<sequence>MIRATLRGTHVKKNRRLQAKSVPYVNIENNAELMNNLKEILERKEEEKCNKSIQEKYCDFVNTLKTEVRKVYTNNKVILSTKTTQLLKERKLLLQDTKNKETRKEIAEISKKIKEQIRKDRKQRRTSTLQYHIKKTGGIKKAFKELELKKHWTLNMEDKQAKCSSKRVEIFNIATEYYKDLYKSKNGKLTTTTMDDTQDSEPLPPVLKEETERAIITQKLGKAPGPDQITNELLKISMPVIVPKLTNLFNEIIKTENIPEDWTKSQLEYVNEYIYLGQLISPTENMQKEIERRIANTWKKFWSLSEIMKNKEMPMSEKRKVFNSCILPCLTYACQTWALTEQQQNKINICQNGIERSVLGVRRKDKIKLKRMKEKTKFGKVQSVCRKFKWRWTGHMLREKKEKWTRIITEWYPRENRRSRGRQPKRWEDDFKKVAGPEWLRTARDRNKWKALEEAFVERQAVNRGDQPNAENMI</sequence>
<accession>A0AAV1L9X4</accession>
<evidence type="ECO:0000313" key="1">
    <source>
        <dbReference type="EMBL" id="CAK1590844.1"/>
    </source>
</evidence>
<gene>
    <name evidence="1" type="ORF">PARMNEM_LOCUS11152</name>
</gene>
<dbReference type="EMBL" id="CAVLGL010000086">
    <property type="protein sequence ID" value="CAK1590844.1"/>
    <property type="molecule type" value="Genomic_DNA"/>
</dbReference>